<evidence type="ECO:0000313" key="2">
    <source>
        <dbReference type="Proteomes" id="UP000003963"/>
    </source>
</evidence>
<dbReference type="Proteomes" id="UP000003963">
    <property type="component" value="Unassembled WGS sequence"/>
</dbReference>
<dbReference type="AlphaFoldDB" id="D9WX25"/>
<keyword evidence="2" id="KW-1185">Reference proteome</keyword>
<evidence type="ECO:0000313" key="1">
    <source>
        <dbReference type="EMBL" id="EFL29453.1"/>
    </source>
</evidence>
<reference evidence="1 2" key="1">
    <citation type="submission" date="2009-02" db="EMBL/GenBank/DDBJ databases">
        <title>Annotation of Streptomyces hygroscopicus strain ATCC 53653.</title>
        <authorList>
            <consortium name="The Broad Institute Genome Sequencing Platform"/>
            <consortium name="Broad Institute Microbial Sequencing Center"/>
            <person name="Fischbach M."/>
            <person name="Godfrey P."/>
            <person name="Ward D."/>
            <person name="Young S."/>
            <person name="Zeng Q."/>
            <person name="Koehrsen M."/>
            <person name="Alvarado L."/>
            <person name="Berlin A.M."/>
            <person name="Bochicchio J."/>
            <person name="Borenstein D."/>
            <person name="Chapman S.B."/>
            <person name="Chen Z."/>
            <person name="Engels R."/>
            <person name="Freedman E."/>
            <person name="Gellesch M."/>
            <person name="Goldberg J."/>
            <person name="Griggs A."/>
            <person name="Gujja S."/>
            <person name="Heilman E.R."/>
            <person name="Heiman D.I."/>
            <person name="Hepburn T.A."/>
            <person name="Howarth C."/>
            <person name="Jen D."/>
            <person name="Larson L."/>
            <person name="Lewis B."/>
            <person name="Mehta T."/>
            <person name="Park D."/>
            <person name="Pearson M."/>
            <person name="Richards J."/>
            <person name="Roberts A."/>
            <person name="Saif S."/>
            <person name="Shea T.D."/>
            <person name="Shenoy N."/>
            <person name="Sisk P."/>
            <person name="Stolte C."/>
            <person name="Sykes S.N."/>
            <person name="Thomson T."/>
            <person name="Walk T."/>
            <person name="White J."/>
            <person name="Yandava C."/>
            <person name="Straight P."/>
            <person name="Clardy J."/>
            <person name="Hung D."/>
            <person name="Kolter R."/>
            <person name="Mekalanos J."/>
            <person name="Walker S."/>
            <person name="Walsh C.T."/>
            <person name="Wieland-Brown L.C."/>
            <person name="Haas B."/>
            <person name="Nusbaum C."/>
            <person name="Birren B."/>
        </authorList>
    </citation>
    <scope>NUCLEOTIDE SEQUENCE [LARGE SCALE GENOMIC DNA]</scope>
    <source>
        <strain evidence="1 2">ATCC 53653</strain>
    </source>
</reference>
<sequence length="127" mass="14727">MPRRQTLTRTCTHTGCTERGFFEYANQRERRSIESKPWKCVRHTAPNEVLSKDSPERTTVLTLEPFYSRPSTYRPEPEIIGYSWRAEHEASGSGFRYGPGFQVHAEDFPPGTRLIVTARIELPKEQQ</sequence>
<proteinExistence type="predicted"/>
<organism evidence="1 2">
    <name type="scientific">Streptomyces himastatinicus ATCC 53653</name>
    <dbReference type="NCBI Taxonomy" id="457427"/>
    <lineage>
        <taxon>Bacteria</taxon>
        <taxon>Bacillati</taxon>
        <taxon>Actinomycetota</taxon>
        <taxon>Actinomycetes</taxon>
        <taxon>Kitasatosporales</taxon>
        <taxon>Streptomycetaceae</taxon>
        <taxon>Streptomyces</taxon>
        <taxon>Streptomyces violaceusniger group</taxon>
    </lineage>
</organism>
<dbReference type="OrthoDB" id="9255847at2"/>
<dbReference type="EMBL" id="GG657755">
    <property type="protein sequence ID" value="EFL29453.1"/>
    <property type="molecule type" value="Genomic_DNA"/>
</dbReference>
<name>D9WX25_9ACTN</name>
<dbReference type="HOGENOM" id="CLU_1969310_0_0_11"/>
<dbReference type="RefSeq" id="WP_009721250.1">
    <property type="nucleotide sequence ID" value="NZ_GG657755.1"/>
</dbReference>
<dbReference type="STRING" id="457427.SSOG_09167"/>
<accession>D9WX25</accession>
<protein>
    <submittedName>
        <fullName evidence="1">Uncharacterized protein</fullName>
    </submittedName>
</protein>
<gene>
    <name evidence="1" type="ORF">SSOG_09167</name>
</gene>